<dbReference type="SUPFAM" id="SSF54373">
    <property type="entry name" value="FAD-linked reductases, C-terminal domain"/>
    <property type="match status" value="1"/>
</dbReference>
<dbReference type="InterPro" id="IPR007867">
    <property type="entry name" value="GMC_OxRtase_C"/>
</dbReference>
<evidence type="ECO:0000259" key="6">
    <source>
        <dbReference type="PROSITE" id="PS00624"/>
    </source>
</evidence>
<evidence type="ECO:0000313" key="8">
    <source>
        <dbReference type="Proteomes" id="UP000585437"/>
    </source>
</evidence>
<comment type="caution">
    <text evidence="7">The sequence shown here is derived from an EMBL/GenBank/DDBJ whole genome shotgun (WGS) entry which is preliminary data.</text>
</comment>
<feature type="domain" description="Glucose-methanol-choline oxidoreductase N-terminal" evidence="6">
    <location>
        <begin position="321"/>
        <end position="335"/>
    </location>
</feature>
<dbReference type="AlphaFoldDB" id="A0A7X0JLK1"/>
<reference evidence="7 8" key="1">
    <citation type="submission" date="2020-08" db="EMBL/GenBank/DDBJ databases">
        <title>The Agave Microbiome: Exploring the role of microbial communities in plant adaptations to desert environments.</title>
        <authorList>
            <person name="Partida-Martinez L.P."/>
        </authorList>
    </citation>
    <scope>NUCLEOTIDE SEQUENCE [LARGE SCALE GENOMIC DNA]</scope>
    <source>
        <strain evidence="7 8">AS3.12</strain>
    </source>
</reference>
<dbReference type="Gene3D" id="3.50.50.60">
    <property type="entry name" value="FAD/NAD(P)-binding domain"/>
    <property type="match status" value="1"/>
</dbReference>
<dbReference type="GO" id="GO:0050660">
    <property type="term" value="F:flavin adenine dinucleotide binding"/>
    <property type="evidence" value="ECO:0007669"/>
    <property type="project" value="InterPro"/>
</dbReference>
<name>A0A7X0JLK1_9HYPH</name>
<comment type="similarity">
    <text evidence="2">Belongs to the GMC oxidoreductase family.</text>
</comment>
<proteinExistence type="inferred from homology"/>
<dbReference type="PANTHER" id="PTHR11552">
    <property type="entry name" value="GLUCOSE-METHANOL-CHOLINE GMC OXIDOREDUCTASE"/>
    <property type="match status" value="1"/>
</dbReference>
<evidence type="ECO:0000256" key="2">
    <source>
        <dbReference type="ARBA" id="ARBA00010790"/>
    </source>
</evidence>
<dbReference type="PROSITE" id="PS00624">
    <property type="entry name" value="GMC_OXRED_2"/>
    <property type="match status" value="1"/>
</dbReference>
<dbReference type="Gene3D" id="3.30.560.10">
    <property type="entry name" value="Glucose Oxidase, domain 3"/>
    <property type="match status" value="1"/>
</dbReference>
<dbReference type="Pfam" id="PF05199">
    <property type="entry name" value="GMC_oxred_C"/>
    <property type="match status" value="1"/>
</dbReference>
<keyword evidence="4 5" id="KW-0274">FAD</keyword>
<sequence>MARSEATHDYIVIGAGAGGAVVAARLVEAGCTVLVIEAGGDPLAERPYSDAVANDDPDMPLADAYKVPAFHAFASEHEGLARDYYVRHYEDTAVQKRDWRYCDEKGGILYPRAQGLGGCSAHHAMIIVKPNACDWNHIRDLTGDESWRAAHMQTYFERIERCRYRIFFWRWLSFLTGLNPTGHGWWGWMQTELVFPLRPIRDRLLLSSLLRCVRAAADAFGHSGTQWEAAETDPNAHRVWNPFASGIRIAPLSTRRHVRHGPRERLLDVKARYPDRLDIRLRTAVARIAIEDRRAVGVHAIDANGNELFVEARREVILAAGAFASPKILMLSGIGDAAHLARYEIAVVEDLPGVGRNLQDRYEIGVVSRMNKPWATLKNAAYSIRDAEYRKWRRFRLGNYTSNGLLFSMALKSRDSLNEPDLHCFSLLGDFRGYYKGYSQRIRKKDYLSWVVLKAYTENRAGTVRLRSSDWRTDPDIQFHSFAEGSGDYRRDLDAMVKGVRFVRKVAEGMDDLVAEEEEPGRWRDSDEALRNYVAENAWGHHACGTCAIGPRDSGGVTDSRFKVHGVDGLRIVDASVFPRIPGYFLACAVYMIAEKAADVLLSPPQGEMA</sequence>
<dbReference type="EMBL" id="JACHBU010000006">
    <property type="protein sequence ID" value="MBB6509843.1"/>
    <property type="molecule type" value="Genomic_DNA"/>
</dbReference>
<dbReference type="RefSeq" id="WP_184655249.1">
    <property type="nucleotide sequence ID" value="NZ_JACHBU010000006.1"/>
</dbReference>
<dbReference type="InterPro" id="IPR036188">
    <property type="entry name" value="FAD/NAD-bd_sf"/>
</dbReference>
<gene>
    <name evidence="7" type="ORF">F4695_003227</name>
</gene>
<dbReference type="InterPro" id="IPR012132">
    <property type="entry name" value="GMC_OxRdtase"/>
</dbReference>
<keyword evidence="7" id="KW-0560">Oxidoreductase</keyword>
<dbReference type="InterPro" id="IPR000172">
    <property type="entry name" value="GMC_OxRdtase_N"/>
</dbReference>
<protein>
    <submittedName>
        <fullName evidence="7">Choline dehydrogenase</fullName>
        <ecNumber evidence="7">1.1.99.1</ecNumber>
    </submittedName>
</protein>
<dbReference type="Pfam" id="PF00732">
    <property type="entry name" value="GMC_oxred_N"/>
    <property type="match status" value="1"/>
</dbReference>
<dbReference type="PIRSF" id="PIRSF000137">
    <property type="entry name" value="Alcohol_oxidase"/>
    <property type="match status" value="1"/>
</dbReference>
<keyword evidence="3" id="KW-0285">Flavoprotein</keyword>
<evidence type="ECO:0000256" key="4">
    <source>
        <dbReference type="ARBA" id="ARBA00022827"/>
    </source>
</evidence>
<organism evidence="7 8">
    <name type="scientific">Rhizobium soli</name>
    <dbReference type="NCBI Taxonomy" id="424798"/>
    <lineage>
        <taxon>Bacteria</taxon>
        <taxon>Pseudomonadati</taxon>
        <taxon>Pseudomonadota</taxon>
        <taxon>Alphaproteobacteria</taxon>
        <taxon>Hyphomicrobiales</taxon>
        <taxon>Rhizobiaceae</taxon>
        <taxon>Rhizobium/Agrobacterium group</taxon>
        <taxon>Rhizobium</taxon>
    </lineage>
</organism>
<comment type="cofactor">
    <cofactor evidence="1 5">
        <name>FAD</name>
        <dbReference type="ChEBI" id="CHEBI:57692"/>
    </cofactor>
</comment>
<evidence type="ECO:0000256" key="1">
    <source>
        <dbReference type="ARBA" id="ARBA00001974"/>
    </source>
</evidence>
<dbReference type="EC" id="1.1.99.1" evidence="7"/>
<evidence type="ECO:0000256" key="3">
    <source>
        <dbReference type="ARBA" id="ARBA00022630"/>
    </source>
</evidence>
<evidence type="ECO:0000256" key="5">
    <source>
        <dbReference type="PIRSR" id="PIRSR000137-2"/>
    </source>
</evidence>
<dbReference type="PANTHER" id="PTHR11552:SF147">
    <property type="entry name" value="CHOLINE DEHYDROGENASE, MITOCHONDRIAL"/>
    <property type="match status" value="1"/>
</dbReference>
<accession>A0A7X0JLK1</accession>
<dbReference type="GO" id="GO:0008812">
    <property type="term" value="F:choline dehydrogenase activity"/>
    <property type="evidence" value="ECO:0007669"/>
    <property type="project" value="UniProtKB-EC"/>
</dbReference>
<dbReference type="SUPFAM" id="SSF51905">
    <property type="entry name" value="FAD/NAD(P)-binding domain"/>
    <property type="match status" value="1"/>
</dbReference>
<evidence type="ECO:0000313" key="7">
    <source>
        <dbReference type="EMBL" id="MBB6509843.1"/>
    </source>
</evidence>
<feature type="binding site" evidence="5">
    <location>
        <position position="285"/>
    </location>
    <ligand>
        <name>FAD</name>
        <dbReference type="ChEBI" id="CHEBI:57692"/>
    </ligand>
</feature>
<dbReference type="Proteomes" id="UP000585437">
    <property type="component" value="Unassembled WGS sequence"/>
</dbReference>
<keyword evidence="8" id="KW-1185">Reference proteome</keyword>